<proteinExistence type="predicted"/>
<evidence type="ECO:0000313" key="1">
    <source>
        <dbReference type="EMBL" id="MEX3936849.1"/>
    </source>
</evidence>
<organism evidence="1 2">
    <name type="scientific">Paraburkholderia phymatum</name>
    <dbReference type="NCBI Taxonomy" id="148447"/>
    <lineage>
        <taxon>Bacteria</taxon>
        <taxon>Pseudomonadati</taxon>
        <taxon>Pseudomonadota</taxon>
        <taxon>Betaproteobacteria</taxon>
        <taxon>Burkholderiales</taxon>
        <taxon>Burkholderiaceae</taxon>
        <taxon>Paraburkholderia</taxon>
    </lineage>
</organism>
<evidence type="ECO:0000313" key="2">
    <source>
        <dbReference type="Proteomes" id="UP001558850"/>
    </source>
</evidence>
<name>A0ACC6UB33_9BURK</name>
<sequence>MAQTLHLFACHIAINTVCLPNQLLRKTYMVVQRTSLLAAPAPDIPTLTPQAAEKVAELIALQGETQIYIRLCAEVRDFDDIKYFIVLDDSVGHSDMKVNTQGITIFIDNASLKFLAGARIDYDERAPHPCFVIDSLNEQTFCGHSSAFSTCPR</sequence>
<dbReference type="EMBL" id="JBFRCH010000039">
    <property type="protein sequence ID" value="MEX3936849.1"/>
    <property type="molecule type" value="Genomic_DNA"/>
</dbReference>
<gene>
    <name evidence="1" type="ORF">AB4Y32_34645</name>
</gene>
<reference evidence="1" key="1">
    <citation type="submission" date="2024-07" db="EMBL/GenBank/DDBJ databases">
        <title>A survey of Mimosa microsymbionts across Brazilian biomes reveals a high diversity of Paraburkholderia nodulating endemic species, but also that Cupriavidus is common as a symbiont of widespread species.</title>
        <authorList>
            <person name="Rouws L."/>
            <person name="Barauna A."/>
            <person name="Beukes C."/>
            <person name="Rouws J.R.C."/>
            <person name="De Faria S.M."/>
            <person name="Gross E."/>
            <person name="Bueno Dos Reis Junior F."/>
            <person name="Simon M.F."/>
            <person name="Maluk M."/>
            <person name="Odee D.W."/>
            <person name="Kenicer G."/>
            <person name="Young J.P.W."/>
            <person name="Reis V.M."/>
            <person name="Zilli J."/>
            <person name="James E.K."/>
        </authorList>
    </citation>
    <scope>NUCLEOTIDE SEQUENCE</scope>
    <source>
        <strain evidence="1">EG181B</strain>
    </source>
</reference>
<comment type="caution">
    <text evidence="1">The sequence shown here is derived from an EMBL/GenBank/DDBJ whole genome shotgun (WGS) entry which is preliminary data.</text>
</comment>
<accession>A0ACC6UB33</accession>
<keyword evidence="2" id="KW-1185">Reference proteome</keyword>
<protein>
    <submittedName>
        <fullName evidence="1">HesB/IscA family protein</fullName>
    </submittedName>
</protein>
<dbReference type="Proteomes" id="UP001558850">
    <property type="component" value="Unassembled WGS sequence"/>
</dbReference>